<comment type="caution">
    <text evidence="1">The sequence shown here is derived from an EMBL/GenBank/DDBJ whole genome shotgun (WGS) entry which is preliminary data.</text>
</comment>
<reference evidence="1" key="1">
    <citation type="journal article" date="2015" name="Nature">
        <title>Complex archaea that bridge the gap between prokaryotes and eukaryotes.</title>
        <authorList>
            <person name="Spang A."/>
            <person name="Saw J.H."/>
            <person name="Jorgensen S.L."/>
            <person name="Zaremba-Niedzwiedzka K."/>
            <person name="Martijn J."/>
            <person name="Lind A.E."/>
            <person name="van Eijk R."/>
            <person name="Schleper C."/>
            <person name="Guy L."/>
            <person name="Ettema T.J."/>
        </authorList>
    </citation>
    <scope>NUCLEOTIDE SEQUENCE</scope>
</reference>
<evidence type="ECO:0000313" key="1">
    <source>
        <dbReference type="EMBL" id="KKN99045.1"/>
    </source>
</evidence>
<proteinExistence type="predicted"/>
<accession>A0A0F9V1B7</accession>
<dbReference type="EMBL" id="LAZR01000049">
    <property type="protein sequence ID" value="KKN99045.1"/>
    <property type="molecule type" value="Genomic_DNA"/>
</dbReference>
<protein>
    <submittedName>
        <fullName evidence="1">Uncharacterized protein</fullName>
    </submittedName>
</protein>
<gene>
    <name evidence="1" type="ORF">LCGC14_0142900</name>
</gene>
<organism evidence="1">
    <name type="scientific">marine sediment metagenome</name>
    <dbReference type="NCBI Taxonomy" id="412755"/>
    <lineage>
        <taxon>unclassified sequences</taxon>
        <taxon>metagenomes</taxon>
        <taxon>ecological metagenomes</taxon>
    </lineage>
</organism>
<sequence>MTIAVEFNLTSLADRIKNAKTVNELNLLLQEGEGYGYASDKTKRKWIKLHLARTTELLGETKTESRSKTKKGRKRE</sequence>
<dbReference type="AlphaFoldDB" id="A0A0F9V1B7"/>
<name>A0A0F9V1B7_9ZZZZ</name>